<dbReference type="Proteomes" id="UP000613177">
    <property type="component" value="Unassembled WGS sequence"/>
</dbReference>
<gene>
    <name evidence="2" type="ORF">INT48_000180</name>
</gene>
<proteinExistence type="predicted"/>
<comment type="caution">
    <text evidence="2">The sequence shown here is derived from an EMBL/GenBank/DDBJ whole genome shotgun (WGS) entry which is preliminary data.</text>
</comment>
<evidence type="ECO:0000256" key="1">
    <source>
        <dbReference type="SAM" id="MobiDB-lite"/>
    </source>
</evidence>
<keyword evidence="3" id="KW-1185">Reference proteome</keyword>
<evidence type="ECO:0000313" key="2">
    <source>
        <dbReference type="EMBL" id="KAG2236625.1"/>
    </source>
</evidence>
<dbReference type="EMBL" id="JAEPRE010000015">
    <property type="protein sequence ID" value="KAG2236625.1"/>
    <property type="molecule type" value="Genomic_DNA"/>
</dbReference>
<dbReference type="AlphaFoldDB" id="A0A8H7SY79"/>
<sequence length="201" mass="23495">MLSNNSKMKIQPSLHEDIEQPHYEIIPMDLNFSPLEHYFKQSGMINNVNQTTMHSTDTSGKALPVIIPGSSETLNHDKKKRHHKRRRKPVAQTLPENGLEASLQRRLWQESMASPKNKEKLSQAFIVGSLQEKTPVPWPSTLTMTPDNKYRNRSENRQSVNWPLVPQHRHRFLEDDQDDIFNMDDDFYNSSDYEYDNDGDF</sequence>
<feature type="region of interest" description="Disordered" evidence="1">
    <location>
        <begin position="137"/>
        <end position="158"/>
    </location>
</feature>
<accession>A0A8H7SY79</accession>
<feature type="region of interest" description="Disordered" evidence="1">
    <location>
        <begin position="65"/>
        <end position="98"/>
    </location>
</feature>
<evidence type="ECO:0000313" key="3">
    <source>
        <dbReference type="Proteomes" id="UP000613177"/>
    </source>
</evidence>
<protein>
    <submittedName>
        <fullName evidence="2">Uncharacterized protein</fullName>
    </submittedName>
</protein>
<reference evidence="2" key="1">
    <citation type="submission" date="2021-01" db="EMBL/GenBank/DDBJ databases">
        <title>Metabolic potential, ecology and presence of endohyphal bacteria is reflected in genomic diversity of Mucoromycotina.</title>
        <authorList>
            <person name="Muszewska A."/>
            <person name="Okrasinska A."/>
            <person name="Steczkiewicz K."/>
            <person name="Drgas O."/>
            <person name="Orlowska M."/>
            <person name="Perlinska-Lenart U."/>
            <person name="Aleksandrzak-Piekarczyk T."/>
            <person name="Szatraj K."/>
            <person name="Zielenkiewicz U."/>
            <person name="Pilsyk S."/>
            <person name="Malc E."/>
            <person name="Mieczkowski P."/>
            <person name="Kruszewska J.S."/>
            <person name="Biernat P."/>
            <person name="Pawlowska J."/>
        </authorList>
    </citation>
    <scope>NUCLEOTIDE SEQUENCE</scope>
    <source>
        <strain evidence="2">WA0000018081</strain>
    </source>
</reference>
<organism evidence="2 3">
    <name type="scientific">Thamnidium elegans</name>
    <dbReference type="NCBI Taxonomy" id="101142"/>
    <lineage>
        <taxon>Eukaryota</taxon>
        <taxon>Fungi</taxon>
        <taxon>Fungi incertae sedis</taxon>
        <taxon>Mucoromycota</taxon>
        <taxon>Mucoromycotina</taxon>
        <taxon>Mucoromycetes</taxon>
        <taxon>Mucorales</taxon>
        <taxon>Mucorineae</taxon>
        <taxon>Mucoraceae</taxon>
        <taxon>Thamnidium</taxon>
    </lineage>
</organism>
<feature type="compositionally biased region" description="Basic residues" evidence="1">
    <location>
        <begin position="77"/>
        <end position="89"/>
    </location>
</feature>
<name>A0A8H7SY79_9FUNG</name>
<dbReference type="OrthoDB" id="2286793at2759"/>